<evidence type="ECO:0000256" key="3">
    <source>
        <dbReference type="ARBA" id="ARBA00022723"/>
    </source>
</evidence>
<dbReference type="FunFam" id="3.40.50.720:FF:000182">
    <property type="entry name" value="NAD-dependent malic enzyme"/>
    <property type="match status" value="1"/>
</dbReference>
<dbReference type="SUPFAM" id="SSF51735">
    <property type="entry name" value="NAD(P)-binding Rossmann-fold domains"/>
    <property type="match status" value="1"/>
</dbReference>
<evidence type="ECO:0000256" key="4">
    <source>
        <dbReference type="ARBA" id="ARBA00023002"/>
    </source>
</evidence>
<organism evidence="11 12">
    <name type="scientific">Microbotryum silenes-dioicae</name>
    <dbReference type="NCBI Taxonomy" id="796604"/>
    <lineage>
        <taxon>Eukaryota</taxon>
        <taxon>Fungi</taxon>
        <taxon>Dikarya</taxon>
        <taxon>Basidiomycota</taxon>
        <taxon>Pucciniomycotina</taxon>
        <taxon>Microbotryomycetes</taxon>
        <taxon>Microbotryales</taxon>
        <taxon>Microbotryaceae</taxon>
        <taxon>Microbotryum</taxon>
    </lineage>
</organism>
<comment type="cofactor">
    <cofactor evidence="1">
        <name>Mn(2+)</name>
        <dbReference type="ChEBI" id="CHEBI:29035"/>
    </cofactor>
</comment>
<evidence type="ECO:0000259" key="10">
    <source>
        <dbReference type="SMART" id="SM01274"/>
    </source>
</evidence>
<dbReference type="InterPro" id="IPR046346">
    <property type="entry name" value="Aminoacid_DH-like_N_sf"/>
</dbReference>
<evidence type="ECO:0000259" key="9">
    <source>
        <dbReference type="SMART" id="SM00919"/>
    </source>
</evidence>
<dbReference type="InterPro" id="IPR015884">
    <property type="entry name" value="Malic_enzyme_CS"/>
</dbReference>
<feature type="binding site" evidence="7">
    <location>
        <position position="276"/>
    </location>
    <ligand>
        <name>a divalent metal cation</name>
        <dbReference type="ChEBI" id="CHEBI:60240"/>
    </ligand>
</feature>
<feature type="active site" description="Proton acceptor" evidence="5">
    <location>
        <position position="204"/>
    </location>
</feature>
<dbReference type="NCBIfam" id="NF010052">
    <property type="entry name" value="PRK13529.1"/>
    <property type="match status" value="1"/>
</dbReference>
<reference evidence="11 12" key="1">
    <citation type="submission" date="2016-11" db="EMBL/GenBank/DDBJ databases">
        <authorList>
            <person name="Jaros S."/>
            <person name="Januszkiewicz K."/>
            <person name="Wedrychowicz H."/>
        </authorList>
    </citation>
    <scope>NUCLEOTIDE SEQUENCE [LARGE SCALE GENOMIC DNA]</scope>
</reference>
<accession>A0A2X0MWN3</accession>
<dbReference type="CDD" id="cd05312">
    <property type="entry name" value="NAD_bind_1_malic_enz"/>
    <property type="match status" value="1"/>
</dbReference>
<dbReference type="Pfam" id="PF00390">
    <property type="entry name" value="malic"/>
    <property type="match status" value="1"/>
</dbReference>
<evidence type="ECO:0000256" key="8">
    <source>
        <dbReference type="RuleBase" id="RU003426"/>
    </source>
</evidence>
<dbReference type="PIRSF" id="PIRSF000106">
    <property type="entry name" value="ME"/>
    <property type="match status" value="1"/>
</dbReference>
<dbReference type="InterPro" id="IPR012301">
    <property type="entry name" value="Malic_N_dom"/>
</dbReference>
<evidence type="ECO:0000256" key="5">
    <source>
        <dbReference type="PIRSR" id="PIRSR000106-1"/>
    </source>
</evidence>
<keyword evidence="12" id="KW-1185">Reference proteome</keyword>
<evidence type="ECO:0000313" key="12">
    <source>
        <dbReference type="Proteomes" id="UP000249464"/>
    </source>
</evidence>
<feature type="active site" description="Proton donor" evidence="5">
    <location>
        <position position="98"/>
    </location>
</feature>
<keyword evidence="4 8" id="KW-0560">Oxidoreductase</keyword>
<comment type="similarity">
    <text evidence="2 8">Belongs to the malic enzymes family.</text>
</comment>
<evidence type="ECO:0000256" key="6">
    <source>
        <dbReference type="PIRSR" id="PIRSR000106-2"/>
    </source>
</evidence>
<dbReference type="PRINTS" id="PR00072">
    <property type="entry name" value="MALOXRDTASE"/>
</dbReference>
<protein>
    <recommendedName>
        <fullName evidence="8">Malic enzyme</fullName>
    </recommendedName>
</protein>
<dbReference type="SMART" id="SM00919">
    <property type="entry name" value="Malic_M"/>
    <property type="match status" value="1"/>
</dbReference>
<keyword evidence="3 7" id="KW-0479">Metal-binding</keyword>
<dbReference type="GO" id="GO:0051287">
    <property type="term" value="F:NAD binding"/>
    <property type="evidence" value="ECO:0007669"/>
    <property type="project" value="InterPro"/>
</dbReference>
<evidence type="ECO:0000313" key="11">
    <source>
        <dbReference type="EMBL" id="SGY43809.1"/>
    </source>
</evidence>
<dbReference type="Gene3D" id="3.40.50.10380">
    <property type="entry name" value="Malic enzyme, N-terminal domain"/>
    <property type="match status" value="1"/>
</dbReference>
<sequence>MSTANGKIAPNVGLQGGVEPSNVGTKEVLVGRALARLRLRSTRRTKARVRIHRSEVFGRSIPGDLEKYTFLASLKSRNENVFYALVGSHMKELCPLIYTPVIGEPLDCPDSPKAKKRGLLTIIPGGRPRMPELFPDPPSPDTNTKPARALYLSAPDLPHLPEILANLKTRLPHDQMEIAVVTDGSRVLGLGDLGVGGMGISMGKLSLYVAAGGVNPKATLPIVVDFGTDNEKLLGDPLYVGMRQRRMSDADCEAWFEVFMKEMHQTFPNMIIQFEDFHTTLAFPLLEKHRERYPCFNDDIQGTGSVILAGAIRAFAQNGIPLKEQRILFFGAGSSGVGVAETISKHFELAGGMTEDEARNRFWLVDSKGLVANNRGDKLPTHKQYLARREEDAPKLKTLLEIVKHVRPTALMGLSTLGGAFTREILEFMAHINAKPIVFALSNPVALAECTYEEAVEATNGTVLYASGSPFDPVQFEGKTYEPGQGNNMYIFPAVGLGAILAQVKTIPEAIIHAAARALADSLNADEKERRLLYPDVERIREVTIFIALRVIRAAQQAGVDRNEKLRGITDLELNNYIRGSMYQAMLEL</sequence>
<evidence type="ECO:0000256" key="7">
    <source>
        <dbReference type="PIRSR" id="PIRSR000106-3"/>
    </source>
</evidence>
<dbReference type="GO" id="GO:0004471">
    <property type="term" value="F:malate dehydrogenase (decarboxylating) (NAD+) activity"/>
    <property type="evidence" value="ECO:0007669"/>
    <property type="project" value="TreeGrafter"/>
</dbReference>
<dbReference type="EMBL" id="FQNC01000043">
    <property type="protein sequence ID" value="SGY43809.1"/>
    <property type="molecule type" value="Genomic_DNA"/>
</dbReference>
<dbReference type="InterPro" id="IPR036291">
    <property type="entry name" value="NAD(P)-bd_dom_sf"/>
</dbReference>
<dbReference type="PROSITE" id="PS00331">
    <property type="entry name" value="MALIC_ENZYMES"/>
    <property type="match status" value="1"/>
</dbReference>
<dbReference type="Proteomes" id="UP000249464">
    <property type="component" value="Unassembled WGS sequence"/>
</dbReference>
<feature type="binding site" evidence="7">
    <location>
        <position position="299"/>
    </location>
    <ligand>
        <name>a divalent metal cation</name>
        <dbReference type="ChEBI" id="CHEBI:60240"/>
    </ligand>
</feature>
<feature type="binding site" evidence="6">
    <location>
        <position position="487"/>
    </location>
    <ligand>
        <name>(S)-malate</name>
        <dbReference type="ChEBI" id="CHEBI:15589"/>
    </ligand>
</feature>
<proteinExistence type="inferred from homology"/>
<dbReference type="SMART" id="SM01274">
    <property type="entry name" value="malic"/>
    <property type="match status" value="1"/>
</dbReference>
<gene>
    <name evidence="11" type="primary">BQ5605_C001g00064</name>
    <name evidence="11" type="ORF">BQ5605_C001G00064</name>
</gene>
<name>A0A2X0MWN3_9BASI</name>
<dbReference type="AlphaFoldDB" id="A0A2X0MWN3"/>
<dbReference type="PANTHER" id="PTHR23406:SF32">
    <property type="entry name" value="NADP-DEPENDENT MALIC ENZYME"/>
    <property type="match status" value="1"/>
</dbReference>
<feature type="binding site" evidence="6">
    <location>
        <position position="443"/>
    </location>
    <ligand>
        <name>(S)-malate</name>
        <dbReference type="ChEBI" id="CHEBI:15589"/>
    </ligand>
</feature>
<dbReference type="Gene3D" id="3.40.50.720">
    <property type="entry name" value="NAD(P)-binding Rossmann-like Domain"/>
    <property type="match status" value="1"/>
</dbReference>
<dbReference type="Pfam" id="PF03949">
    <property type="entry name" value="Malic_M"/>
    <property type="match status" value="1"/>
</dbReference>
<dbReference type="PANTHER" id="PTHR23406">
    <property type="entry name" value="MALIC ENZYME-RELATED"/>
    <property type="match status" value="1"/>
</dbReference>
<comment type="cofactor">
    <cofactor evidence="7">
        <name>Mg(2+)</name>
        <dbReference type="ChEBI" id="CHEBI:18420"/>
    </cofactor>
    <cofactor evidence="7">
        <name>Mn(2+)</name>
        <dbReference type="ChEBI" id="CHEBI:29035"/>
    </cofactor>
    <text evidence="7">Divalent metal cations. Prefers magnesium or manganese.</text>
</comment>
<dbReference type="SUPFAM" id="SSF53223">
    <property type="entry name" value="Aminoacid dehydrogenase-like, N-terminal domain"/>
    <property type="match status" value="2"/>
</dbReference>
<feature type="binding site" evidence="7">
    <location>
        <position position="275"/>
    </location>
    <ligand>
        <name>a divalent metal cation</name>
        <dbReference type="ChEBI" id="CHEBI:60240"/>
    </ligand>
</feature>
<dbReference type="STRING" id="796604.A0A2X0MWN3"/>
<dbReference type="GO" id="GO:0046872">
    <property type="term" value="F:metal ion binding"/>
    <property type="evidence" value="ECO:0007669"/>
    <property type="project" value="UniProtKB-KW"/>
</dbReference>
<evidence type="ECO:0000256" key="2">
    <source>
        <dbReference type="ARBA" id="ARBA00008785"/>
    </source>
</evidence>
<feature type="binding site" evidence="6">
    <location>
        <position position="186"/>
    </location>
    <ligand>
        <name>(S)-malate</name>
        <dbReference type="ChEBI" id="CHEBI:15589"/>
    </ligand>
</feature>
<feature type="domain" description="Malic enzyme N-terminal" evidence="10">
    <location>
        <begin position="75"/>
        <end position="290"/>
    </location>
</feature>
<dbReference type="GO" id="GO:0005739">
    <property type="term" value="C:mitochondrion"/>
    <property type="evidence" value="ECO:0007669"/>
    <property type="project" value="TreeGrafter"/>
</dbReference>
<feature type="domain" description="Malic enzyme NAD-binding" evidence="9">
    <location>
        <begin position="300"/>
        <end position="556"/>
    </location>
</feature>
<dbReference type="InterPro" id="IPR037062">
    <property type="entry name" value="Malic_N_dom_sf"/>
</dbReference>
<dbReference type="InterPro" id="IPR012302">
    <property type="entry name" value="Malic_NAD-bd"/>
</dbReference>
<dbReference type="InterPro" id="IPR001891">
    <property type="entry name" value="Malic_OxRdtase"/>
</dbReference>
<evidence type="ECO:0000256" key="1">
    <source>
        <dbReference type="ARBA" id="ARBA00001936"/>
    </source>
</evidence>
<dbReference type="GO" id="GO:0006108">
    <property type="term" value="P:malate metabolic process"/>
    <property type="evidence" value="ECO:0007669"/>
    <property type="project" value="TreeGrafter"/>
</dbReference>